<dbReference type="RefSeq" id="WP_126718225.1">
    <property type="nucleotide sequence ID" value="NZ_RWJF01000001.1"/>
</dbReference>
<gene>
    <name evidence="1" type="ORF">HMF7854_05815</name>
</gene>
<organism evidence="1 2">
    <name type="scientific">Sphingomonas ginkgonis</name>
    <dbReference type="NCBI Taxonomy" id="2315330"/>
    <lineage>
        <taxon>Bacteria</taxon>
        <taxon>Pseudomonadati</taxon>
        <taxon>Pseudomonadota</taxon>
        <taxon>Alphaproteobacteria</taxon>
        <taxon>Sphingomonadales</taxon>
        <taxon>Sphingomonadaceae</taxon>
        <taxon>Sphingomonas</taxon>
    </lineage>
</organism>
<protein>
    <submittedName>
        <fullName evidence="1">Uncharacterized protein</fullName>
    </submittedName>
</protein>
<reference evidence="1 2" key="1">
    <citation type="submission" date="2018-12" db="EMBL/GenBank/DDBJ databases">
        <title>Sphingomonas sp. HMF7854 Genome sequencing and assembly.</title>
        <authorList>
            <person name="Cha I."/>
            <person name="Kang H."/>
            <person name="Kim H."/>
            <person name="Kang J."/>
            <person name="Joh K."/>
        </authorList>
    </citation>
    <scope>NUCLEOTIDE SEQUENCE [LARGE SCALE GENOMIC DNA]</scope>
    <source>
        <strain evidence="1 2">HMF7854</strain>
    </source>
</reference>
<evidence type="ECO:0000313" key="2">
    <source>
        <dbReference type="Proteomes" id="UP000274661"/>
    </source>
</evidence>
<dbReference type="AlphaFoldDB" id="A0A429V8T5"/>
<name>A0A429V8T5_9SPHN</name>
<dbReference type="EMBL" id="RWJF01000001">
    <property type="protein sequence ID" value="RST30393.1"/>
    <property type="molecule type" value="Genomic_DNA"/>
</dbReference>
<sequence>MHMPIEAHRDFFNPAARGYHAVYRENEINHCPGCGRTHWHIGRLLAECAFCSTALPLTETYARGSFASSHRFTGRRGQPIFTARAA</sequence>
<comment type="caution">
    <text evidence="1">The sequence shown here is derived from an EMBL/GenBank/DDBJ whole genome shotgun (WGS) entry which is preliminary data.</text>
</comment>
<dbReference type="OrthoDB" id="7595325at2"/>
<evidence type="ECO:0000313" key="1">
    <source>
        <dbReference type="EMBL" id="RST30393.1"/>
    </source>
</evidence>
<proteinExistence type="predicted"/>
<keyword evidence="2" id="KW-1185">Reference proteome</keyword>
<dbReference type="Proteomes" id="UP000274661">
    <property type="component" value="Unassembled WGS sequence"/>
</dbReference>
<accession>A0A429V8T5</accession>